<evidence type="ECO:0000313" key="2">
    <source>
        <dbReference type="Proteomes" id="UP000887540"/>
    </source>
</evidence>
<dbReference type="AlphaFoldDB" id="A0A914D5A6"/>
<keyword evidence="1" id="KW-1133">Transmembrane helix</keyword>
<evidence type="ECO:0000256" key="1">
    <source>
        <dbReference type="SAM" id="Phobius"/>
    </source>
</evidence>
<keyword evidence="2" id="KW-1185">Reference proteome</keyword>
<keyword evidence="1" id="KW-0812">Transmembrane</keyword>
<keyword evidence="1" id="KW-0472">Membrane</keyword>
<accession>A0A914D5A6</accession>
<protein>
    <submittedName>
        <fullName evidence="3">Uncharacterized protein</fullName>
    </submittedName>
</protein>
<evidence type="ECO:0000313" key="3">
    <source>
        <dbReference type="WBParaSite" id="ACRNAN_scaffold1870.g32627.t1"/>
    </source>
</evidence>
<proteinExistence type="predicted"/>
<dbReference type="Proteomes" id="UP000887540">
    <property type="component" value="Unplaced"/>
</dbReference>
<organism evidence="2 3">
    <name type="scientific">Acrobeloides nanus</name>
    <dbReference type="NCBI Taxonomy" id="290746"/>
    <lineage>
        <taxon>Eukaryota</taxon>
        <taxon>Metazoa</taxon>
        <taxon>Ecdysozoa</taxon>
        <taxon>Nematoda</taxon>
        <taxon>Chromadorea</taxon>
        <taxon>Rhabditida</taxon>
        <taxon>Tylenchina</taxon>
        <taxon>Cephalobomorpha</taxon>
        <taxon>Cephaloboidea</taxon>
        <taxon>Cephalobidae</taxon>
        <taxon>Acrobeloides</taxon>
    </lineage>
</organism>
<sequence length="91" mass="10700">MMPLVISSNRLTAIIIPLRYDELMFYIDNLYFLGLYLTLFPIQQFVVDMMCLTPPWTLLFLSKDLRQMVFWMNTKNTIVTSTIKNGALTKK</sequence>
<dbReference type="WBParaSite" id="ACRNAN_scaffold1870.g32627.t1">
    <property type="protein sequence ID" value="ACRNAN_scaffold1870.g32627.t1"/>
    <property type="gene ID" value="ACRNAN_scaffold1870.g32627"/>
</dbReference>
<feature type="transmembrane region" description="Helical" evidence="1">
    <location>
        <begin position="30"/>
        <end position="61"/>
    </location>
</feature>
<reference evidence="3" key="1">
    <citation type="submission" date="2022-11" db="UniProtKB">
        <authorList>
            <consortium name="WormBaseParasite"/>
        </authorList>
    </citation>
    <scope>IDENTIFICATION</scope>
</reference>
<name>A0A914D5A6_9BILA</name>